<protein>
    <submittedName>
        <fullName evidence="1">Uncharacterized protein</fullName>
    </submittedName>
</protein>
<comment type="caution">
    <text evidence="1">The sequence shown here is derived from an EMBL/GenBank/DDBJ whole genome shotgun (WGS) entry which is preliminary data.</text>
</comment>
<sequence>MLSSTALPPGREPAALAMRIGVVAAEAALATFARNLDLDALADGPVDFQGAINPHEWPVFSLVIDTLAEASPDDGRTLDERRTEALNDLARICLAAKSRAA</sequence>
<reference evidence="1 2" key="1">
    <citation type="journal article" date="2017" name="Chemistry">
        <title>Isolation, Biosynthesis and Chemical Modifications of Rubterolones A-F: Rare Tropolone Alkaloids from Actinomadura sp. 5-2.</title>
        <authorList>
            <person name="Guo H."/>
            <person name="Benndorf R."/>
            <person name="Leichnitz D."/>
            <person name="Klassen J.L."/>
            <person name="Vollmers J."/>
            <person name="Gorls H."/>
            <person name="Steinacker M."/>
            <person name="Weigel C."/>
            <person name="Dahse H.M."/>
            <person name="Kaster A.K."/>
            <person name="de Beer Z.W."/>
            <person name="Poulsen M."/>
            <person name="Beemelmanns C."/>
        </authorList>
    </citation>
    <scope>NUCLEOTIDE SEQUENCE [LARGE SCALE GENOMIC DNA]</scope>
    <source>
        <strain evidence="1 2">5-2</strain>
    </source>
</reference>
<proteinExistence type="predicted"/>
<dbReference type="Proteomes" id="UP000242367">
    <property type="component" value="Unassembled WGS sequence"/>
</dbReference>
<organism evidence="1 2">
    <name type="scientific">Actinomadura rubteroloni</name>
    <dbReference type="NCBI Taxonomy" id="1926885"/>
    <lineage>
        <taxon>Bacteria</taxon>
        <taxon>Bacillati</taxon>
        <taxon>Actinomycetota</taxon>
        <taxon>Actinomycetes</taxon>
        <taxon>Streptosporangiales</taxon>
        <taxon>Thermomonosporaceae</taxon>
        <taxon>Actinomadura</taxon>
    </lineage>
</organism>
<name>A0A2P4UID4_9ACTN</name>
<keyword evidence="2" id="KW-1185">Reference proteome</keyword>
<gene>
    <name evidence="1" type="ORF">BTM25_34670</name>
</gene>
<dbReference type="AlphaFoldDB" id="A0A2P4UID4"/>
<dbReference type="RefSeq" id="WP_103563912.1">
    <property type="nucleotide sequence ID" value="NZ_MTBP01000002.1"/>
</dbReference>
<accession>A0A2P4UID4</accession>
<evidence type="ECO:0000313" key="1">
    <source>
        <dbReference type="EMBL" id="POM24829.1"/>
    </source>
</evidence>
<dbReference type="EMBL" id="MTBP01000002">
    <property type="protein sequence ID" value="POM24829.1"/>
    <property type="molecule type" value="Genomic_DNA"/>
</dbReference>
<evidence type="ECO:0000313" key="2">
    <source>
        <dbReference type="Proteomes" id="UP000242367"/>
    </source>
</evidence>